<name>A0A671F200_RHIFE</name>
<dbReference type="Proteomes" id="UP000472240">
    <property type="component" value="Chromosome 1"/>
</dbReference>
<reference evidence="1 2" key="1">
    <citation type="journal article" date="2015" name="Annu Rev Anim Biosci">
        <title>The Genome 10K Project: a way forward.</title>
        <authorList>
            <person name="Koepfli K.P."/>
            <person name="Paten B."/>
            <person name="O'Brien S.J."/>
            <person name="Koepfli K.P."/>
            <person name="Paten B."/>
            <person name="Antunes A."/>
            <person name="Belov K."/>
            <person name="Bustamante C."/>
            <person name="Castoe T.A."/>
            <person name="Clawson H."/>
            <person name="Crawford A.J."/>
            <person name="Diekhans M."/>
            <person name="Distel D."/>
            <person name="Durbin R."/>
            <person name="Earl D."/>
            <person name="Fujita M.K."/>
            <person name="Gamble T."/>
            <person name="Georges A."/>
            <person name="Gemmell N."/>
            <person name="Gilbert M.T."/>
            <person name="Graves J.M."/>
            <person name="Green R.E."/>
            <person name="Hickey G."/>
            <person name="Jarvis E.D."/>
            <person name="Johnson W."/>
            <person name="Komissarov A."/>
            <person name="Korf I."/>
            <person name="Kuhn R."/>
            <person name="Larkin D.M."/>
            <person name="Lewin H."/>
            <person name="Lopez J.V."/>
            <person name="Ma J."/>
            <person name="Marques-Bonet T."/>
            <person name="Miller W."/>
            <person name="Murphy R."/>
            <person name="Pevzner P."/>
            <person name="Shapiro B."/>
            <person name="Steiner C."/>
            <person name="Tamazian G."/>
            <person name="Venkatesh B."/>
            <person name="Wang J."/>
            <person name="Wayne R."/>
            <person name="Wiley E."/>
            <person name="Yang H."/>
            <person name="Zhang G."/>
            <person name="Haussler D."/>
            <person name="Ryder O."/>
            <person name="O'Brien S.J."/>
        </authorList>
    </citation>
    <scope>NUCLEOTIDE SEQUENCE</scope>
</reference>
<accession>A0A671F200</accession>
<proteinExistence type="predicted"/>
<dbReference type="Ensembl" id="ENSRFET00010018118.1">
    <property type="protein sequence ID" value="ENSRFEP00010016607.1"/>
    <property type="gene ID" value="ENSRFEG00010011230.1"/>
</dbReference>
<dbReference type="GeneTree" id="ENSGT00540000073670"/>
<evidence type="ECO:0000313" key="1">
    <source>
        <dbReference type="Ensembl" id="ENSRFEP00010016607.1"/>
    </source>
</evidence>
<reference evidence="1 2" key="2">
    <citation type="journal article" date="2018" name="Annu Rev Anim Biosci">
        <title>Bat Biology, Genomes, and the Bat1K Project: To Generate Chromosome-Level Genomes for All Living Bat Species.</title>
        <authorList>
            <person name="Teeling E.C."/>
            <person name="Vernes S.C."/>
            <person name="Davalos L.M."/>
            <person name="Ray D.A."/>
            <person name="Gilbert M.T.P."/>
            <person name="Myers E."/>
        </authorList>
    </citation>
    <scope>NUCLEOTIDE SEQUENCE</scope>
</reference>
<reference evidence="1" key="5">
    <citation type="submission" date="2025-09" db="UniProtKB">
        <authorList>
            <consortium name="Ensembl"/>
        </authorList>
    </citation>
    <scope>IDENTIFICATION</scope>
</reference>
<organism evidence="1 2">
    <name type="scientific">Rhinolophus ferrumequinum</name>
    <name type="common">Greater horseshoe bat</name>
    <dbReference type="NCBI Taxonomy" id="59479"/>
    <lineage>
        <taxon>Eukaryota</taxon>
        <taxon>Metazoa</taxon>
        <taxon>Chordata</taxon>
        <taxon>Craniata</taxon>
        <taxon>Vertebrata</taxon>
        <taxon>Euteleostomi</taxon>
        <taxon>Mammalia</taxon>
        <taxon>Eutheria</taxon>
        <taxon>Laurasiatheria</taxon>
        <taxon>Chiroptera</taxon>
        <taxon>Yinpterochiroptera</taxon>
        <taxon>Rhinolophoidea</taxon>
        <taxon>Rhinolophidae</taxon>
        <taxon>Rhinolophinae</taxon>
        <taxon>Rhinolophus</taxon>
    </lineage>
</organism>
<sequence length="77" mass="8733">MAHNTIPQPVQDLPSSGSNLLQHHDDVRSPLHIFYLNLQTHQQFLPKSVMFVLDHLAHLIAELIARVGIIGDFLKNM</sequence>
<keyword evidence="2" id="KW-1185">Reference proteome</keyword>
<evidence type="ECO:0000313" key="2">
    <source>
        <dbReference type="Proteomes" id="UP000472240"/>
    </source>
</evidence>
<dbReference type="AlphaFoldDB" id="A0A671F200"/>
<reference evidence="1" key="4">
    <citation type="submission" date="2025-08" db="UniProtKB">
        <authorList>
            <consortium name="Ensembl"/>
        </authorList>
    </citation>
    <scope>IDENTIFICATION</scope>
</reference>
<dbReference type="InParanoid" id="A0A671F200"/>
<protein>
    <submittedName>
        <fullName evidence="1">Uncharacterized protein</fullName>
    </submittedName>
</protein>
<reference evidence="2" key="3">
    <citation type="submission" date="2018-12" db="EMBL/GenBank/DDBJ databases">
        <title>G10K-VGP greater horseshoe bat female genome, primary haplotype.</title>
        <authorList>
            <person name="Teeling E."/>
            <person name="Myers G."/>
            <person name="Vernes S."/>
            <person name="Pippel M."/>
            <person name="Winkler S."/>
            <person name="Fedrigo O."/>
            <person name="Rhie A."/>
            <person name="Koren S."/>
            <person name="Phillippy A."/>
            <person name="Lewin H."/>
            <person name="Damas J."/>
            <person name="Howe K."/>
            <person name="Mountcastle J."/>
            <person name="Jarvis E.D."/>
        </authorList>
    </citation>
    <scope>NUCLEOTIDE SEQUENCE [LARGE SCALE GENOMIC DNA]</scope>
</reference>